<feature type="region of interest" description="Disordered" evidence="1">
    <location>
        <begin position="33"/>
        <end position="95"/>
    </location>
</feature>
<dbReference type="EMBL" id="JBJUIK010000005">
    <property type="protein sequence ID" value="KAL3528240.1"/>
    <property type="molecule type" value="Genomic_DNA"/>
</dbReference>
<keyword evidence="3" id="KW-1185">Reference proteome</keyword>
<accession>A0ABD3ACQ2</accession>
<dbReference type="Proteomes" id="UP001630127">
    <property type="component" value="Unassembled WGS sequence"/>
</dbReference>
<feature type="compositionally biased region" description="Low complexity" evidence="1">
    <location>
        <begin position="33"/>
        <end position="51"/>
    </location>
</feature>
<evidence type="ECO:0000313" key="3">
    <source>
        <dbReference type="Proteomes" id="UP001630127"/>
    </source>
</evidence>
<evidence type="ECO:0000256" key="1">
    <source>
        <dbReference type="SAM" id="MobiDB-lite"/>
    </source>
</evidence>
<evidence type="ECO:0000313" key="2">
    <source>
        <dbReference type="EMBL" id="KAL3528240.1"/>
    </source>
</evidence>
<organism evidence="2 3">
    <name type="scientific">Cinchona calisaya</name>
    <dbReference type="NCBI Taxonomy" id="153742"/>
    <lineage>
        <taxon>Eukaryota</taxon>
        <taxon>Viridiplantae</taxon>
        <taxon>Streptophyta</taxon>
        <taxon>Embryophyta</taxon>
        <taxon>Tracheophyta</taxon>
        <taxon>Spermatophyta</taxon>
        <taxon>Magnoliopsida</taxon>
        <taxon>eudicotyledons</taxon>
        <taxon>Gunneridae</taxon>
        <taxon>Pentapetalae</taxon>
        <taxon>asterids</taxon>
        <taxon>lamiids</taxon>
        <taxon>Gentianales</taxon>
        <taxon>Rubiaceae</taxon>
        <taxon>Cinchonoideae</taxon>
        <taxon>Cinchoneae</taxon>
        <taxon>Cinchona</taxon>
    </lineage>
</organism>
<feature type="compositionally biased region" description="Basic and acidic residues" evidence="1">
    <location>
        <begin position="73"/>
        <end position="88"/>
    </location>
</feature>
<proteinExistence type="predicted"/>
<feature type="compositionally biased region" description="Polar residues" evidence="1">
    <location>
        <begin position="52"/>
        <end position="72"/>
    </location>
</feature>
<dbReference type="AlphaFoldDB" id="A0ABD3ACQ2"/>
<name>A0ABD3ACQ2_9GENT</name>
<protein>
    <submittedName>
        <fullName evidence="2">Uncharacterized protein</fullName>
    </submittedName>
</protein>
<reference evidence="2 3" key="1">
    <citation type="submission" date="2024-11" db="EMBL/GenBank/DDBJ databases">
        <title>A near-complete genome assembly of Cinchona calisaya.</title>
        <authorList>
            <person name="Lian D.C."/>
            <person name="Zhao X.W."/>
            <person name="Wei L."/>
        </authorList>
    </citation>
    <scope>NUCLEOTIDE SEQUENCE [LARGE SCALE GENOMIC DNA]</scope>
    <source>
        <tissue evidence="2">Nenye</tissue>
    </source>
</reference>
<gene>
    <name evidence="2" type="ORF">ACH5RR_012896</name>
</gene>
<comment type="caution">
    <text evidence="2">The sequence shown here is derived from an EMBL/GenBank/DDBJ whole genome shotgun (WGS) entry which is preliminary data.</text>
</comment>
<sequence>MESSKVSNTGNGAKVIPLLHQNNNQSNYILSNENEGLTETTELPESPSTGTNKQRITTALDSTPSGIGSTHSSLDRPDTALVESKRLGELTARTT</sequence>